<keyword evidence="1" id="KW-0808">Transferase</keyword>
<dbReference type="CDD" id="cd02440">
    <property type="entry name" value="AdoMet_MTases"/>
    <property type="match status" value="1"/>
</dbReference>
<name>A0ABY4BR57_9FLAO</name>
<proteinExistence type="predicted"/>
<evidence type="ECO:0000313" key="1">
    <source>
        <dbReference type="EMBL" id="UOE41379.1"/>
    </source>
</evidence>
<protein>
    <submittedName>
        <fullName evidence="1">Class I SAM-dependent methyltransferase</fullName>
    </submittedName>
</protein>
<dbReference type="GO" id="GO:0008168">
    <property type="term" value="F:methyltransferase activity"/>
    <property type="evidence" value="ECO:0007669"/>
    <property type="project" value="UniProtKB-KW"/>
</dbReference>
<gene>
    <name evidence="1" type="ORF">MTP09_01660</name>
</gene>
<evidence type="ECO:0000313" key="2">
    <source>
        <dbReference type="Proteomes" id="UP000831460"/>
    </source>
</evidence>
<dbReference type="SUPFAM" id="SSF53335">
    <property type="entry name" value="S-adenosyl-L-methionine-dependent methyltransferases"/>
    <property type="match status" value="1"/>
</dbReference>
<dbReference type="PANTHER" id="PTHR43861">
    <property type="entry name" value="TRANS-ACONITATE 2-METHYLTRANSFERASE-RELATED"/>
    <property type="match status" value="1"/>
</dbReference>
<dbReference type="EMBL" id="CP094532">
    <property type="protein sequence ID" value="UOE41379.1"/>
    <property type="molecule type" value="Genomic_DNA"/>
</dbReference>
<dbReference type="GO" id="GO:0032259">
    <property type="term" value="P:methylation"/>
    <property type="evidence" value="ECO:0007669"/>
    <property type="project" value="UniProtKB-KW"/>
</dbReference>
<dbReference type="Gene3D" id="3.40.50.150">
    <property type="entry name" value="Vaccinia Virus protein VP39"/>
    <property type="match status" value="1"/>
</dbReference>
<reference evidence="1 2" key="1">
    <citation type="submission" date="2022-03" db="EMBL/GenBank/DDBJ databases">
        <title>Chryseobacterium sp. isolated from particulate matters in swine house.</title>
        <authorList>
            <person name="Won M."/>
            <person name="Kim S.-J."/>
            <person name="Kwon S.-W."/>
        </authorList>
    </citation>
    <scope>NUCLEOTIDE SEQUENCE [LARGE SCALE GENOMIC DNA]</scope>
    <source>
        <strain evidence="1 2">SC2-2</strain>
    </source>
</reference>
<keyword evidence="2" id="KW-1185">Reference proteome</keyword>
<dbReference type="Pfam" id="PF13489">
    <property type="entry name" value="Methyltransf_23"/>
    <property type="match status" value="1"/>
</dbReference>
<organism evidence="1 2">
    <name type="scientific">Chryseobacterium suipulveris</name>
    <dbReference type="NCBI Taxonomy" id="2929800"/>
    <lineage>
        <taxon>Bacteria</taxon>
        <taxon>Pseudomonadati</taxon>
        <taxon>Bacteroidota</taxon>
        <taxon>Flavobacteriia</taxon>
        <taxon>Flavobacteriales</taxon>
        <taxon>Weeksellaceae</taxon>
        <taxon>Chryseobacterium group</taxon>
        <taxon>Chryseobacterium</taxon>
    </lineage>
</organism>
<dbReference type="Proteomes" id="UP000831460">
    <property type="component" value="Chromosome"/>
</dbReference>
<sequence>MINNTEEELFCTQYELKTLSDLLIRGEAERWVKGFLQNKYEQEHLERYNFALQYVNNKRVLDIACGSGFGSYLLAYKGNADEVVGVDLDQNAIRYGNYRHHHPKVTRIHGDACKYKNSNQFETIISFETIEHVPDYQSFLHNLNDNLASNGVLIISTPLRKQTIIKPSHNPFHEIEWSYYDFIKLLETNFILENSYIQDGIVLGQYPTYSFKNRLFRKLGVKKFVKSKSVLHQGITEAKNLNISTIDSGYTILILRKK</sequence>
<dbReference type="InterPro" id="IPR029063">
    <property type="entry name" value="SAM-dependent_MTases_sf"/>
</dbReference>
<accession>A0ABY4BR57</accession>
<keyword evidence="1" id="KW-0489">Methyltransferase</keyword>
<dbReference type="RefSeq" id="WP_243550043.1">
    <property type="nucleotide sequence ID" value="NZ_CP094532.1"/>
</dbReference>